<evidence type="ECO:0000256" key="3">
    <source>
        <dbReference type="SAM" id="MobiDB-lite"/>
    </source>
</evidence>
<protein>
    <submittedName>
        <fullName evidence="6">Ankyrin repeat protein</fullName>
    </submittedName>
</protein>
<evidence type="ECO:0000259" key="4">
    <source>
        <dbReference type="Pfam" id="PF22939"/>
    </source>
</evidence>
<dbReference type="SUPFAM" id="SSF48403">
    <property type="entry name" value="Ankyrin repeat"/>
    <property type="match status" value="1"/>
</dbReference>
<dbReference type="InterPro" id="IPR036770">
    <property type="entry name" value="Ankyrin_rpt-contain_sf"/>
</dbReference>
<evidence type="ECO:0000256" key="2">
    <source>
        <dbReference type="PROSITE-ProRule" id="PRU00023"/>
    </source>
</evidence>
<dbReference type="Pfam" id="PF12796">
    <property type="entry name" value="Ank_2"/>
    <property type="match status" value="3"/>
</dbReference>
<dbReference type="PROSITE" id="PS50088">
    <property type="entry name" value="ANK_REPEAT"/>
    <property type="match status" value="4"/>
</dbReference>
<dbReference type="HOGENOM" id="CLU_000288_34_23_1"/>
<organism evidence="6 7">
    <name type="scientific">Ophiostoma piceae (strain UAMH 11346)</name>
    <name type="common">Sap stain fungus</name>
    <dbReference type="NCBI Taxonomy" id="1262450"/>
    <lineage>
        <taxon>Eukaryota</taxon>
        <taxon>Fungi</taxon>
        <taxon>Dikarya</taxon>
        <taxon>Ascomycota</taxon>
        <taxon>Pezizomycotina</taxon>
        <taxon>Sordariomycetes</taxon>
        <taxon>Sordariomycetidae</taxon>
        <taxon>Ophiostomatales</taxon>
        <taxon>Ophiostomataceae</taxon>
        <taxon>Ophiostoma</taxon>
    </lineage>
</organism>
<keyword evidence="1" id="KW-0677">Repeat</keyword>
<dbReference type="OrthoDB" id="1577640at2759"/>
<accession>S3D7W7</accession>
<dbReference type="eggNOG" id="KOG4177">
    <property type="taxonomic scope" value="Eukaryota"/>
</dbReference>
<evidence type="ECO:0000256" key="1">
    <source>
        <dbReference type="ARBA" id="ARBA00022737"/>
    </source>
</evidence>
<dbReference type="STRING" id="1262450.S3D7W7"/>
<evidence type="ECO:0000313" key="6">
    <source>
        <dbReference type="EMBL" id="EPE09525.1"/>
    </source>
</evidence>
<dbReference type="PROSITE" id="PS50297">
    <property type="entry name" value="ANK_REP_REGION"/>
    <property type="match status" value="4"/>
</dbReference>
<feature type="domain" description="Nephrocystin 3-like N-terminal" evidence="5">
    <location>
        <begin position="198"/>
        <end position="363"/>
    </location>
</feature>
<feature type="compositionally biased region" description="Basic and acidic residues" evidence="3">
    <location>
        <begin position="896"/>
        <end position="917"/>
    </location>
</feature>
<dbReference type="VEuPathDB" id="FungiDB:F503_07301"/>
<dbReference type="OMA" id="NRTPLYW"/>
<evidence type="ECO:0000259" key="5">
    <source>
        <dbReference type="Pfam" id="PF24883"/>
    </source>
</evidence>
<dbReference type="InterPro" id="IPR056884">
    <property type="entry name" value="NPHP3-like_N"/>
</dbReference>
<dbReference type="PANTHER" id="PTHR10039">
    <property type="entry name" value="AMELOGENIN"/>
    <property type="match status" value="1"/>
</dbReference>
<dbReference type="Pfam" id="PF22939">
    <property type="entry name" value="WHD_GPIID"/>
    <property type="match status" value="1"/>
</dbReference>
<keyword evidence="7" id="KW-1185">Reference proteome</keyword>
<dbReference type="Gene3D" id="3.40.50.300">
    <property type="entry name" value="P-loop containing nucleotide triphosphate hydrolases"/>
    <property type="match status" value="1"/>
</dbReference>
<dbReference type="Proteomes" id="UP000016923">
    <property type="component" value="Unassembled WGS sequence"/>
</dbReference>
<evidence type="ECO:0000313" key="7">
    <source>
        <dbReference type="Proteomes" id="UP000016923"/>
    </source>
</evidence>
<dbReference type="InterPro" id="IPR054471">
    <property type="entry name" value="GPIID_WHD"/>
</dbReference>
<feature type="repeat" description="ANK" evidence="2">
    <location>
        <begin position="731"/>
        <end position="754"/>
    </location>
</feature>
<gene>
    <name evidence="6" type="ORF">F503_07301</name>
</gene>
<feature type="repeat" description="ANK" evidence="2">
    <location>
        <begin position="697"/>
        <end position="719"/>
    </location>
</feature>
<feature type="region of interest" description="Disordered" evidence="3">
    <location>
        <begin position="894"/>
        <end position="927"/>
    </location>
</feature>
<feature type="domain" description="GPI inositol-deacylase winged helix" evidence="4">
    <location>
        <begin position="480"/>
        <end position="559"/>
    </location>
</feature>
<reference evidence="6 7" key="1">
    <citation type="journal article" date="2013" name="BMC Genomics">
        <title>The genome and transcriptome of the pine saprophyte Ophiostoma piceae, and a comparison with the bark beetle-associated pine pathogen Grosmannia clavigera.</title>
        <authorList>
            <person name="Haridas S."/>
            <person name="Wang Y."/>
            <person name="Lim L."/>
            <person name="Massoumi Alamouti S."/>
            <person name="Jackman S."/>
            <person name="Docking R."/>
            <person name="Robertson G."/>
            <person name="Birol I."/>
            <person name="Bohlmann J."/>
            <person name="Breuil C."/>
        </authorList>
    </citation>
    <scope>NUCLEOTIDE SEQUENCE [LARGE SCALE GENOMIC DNA]</scope>
    <source>
        <strain evidence="6 7">UAMH 11346</strain>
    </source>
</reference>
<proteinExistence type="predicted"/>
<dbReference type="Gene3D" id="1.25.40.20">
    <property type="entry name" value="Ankyrin repeat-containing domain"/>
    <property type="match status" value="2"/>
</dbReference>
<dbReference type="InterPro" id="IPR027417">
    <property type="entry name" value="P-loop_NTPase"/>
</dbReference>
<sequence>MSFGVGVGDLLAIISLANKIRKDFLGAPADFKSITDEVRNVSIVLQDVSVFLDGLSDDQETTILNLVQSCRGVLEDLATIIDKNSEVAADSLGNGGEQIAGHKTTNKNFSSLVKRSWKRIKWDSKEIGALRDRLISNISALNASITIVTNQNTVAVKGGVDRLNQHQDDHARAAILDWLTPIDYGAQQTDFIARRQDGTGQWFLESPELQDWLQGDKQTLFCPGIPGAGKTILTSVVVNELSTRFENDRTIGIAYVYCNFRRKHEQKTMDLIASLLKQLSRGQPSVPDCVKALHHKHQSRETRPSLDEMAQALQVVARMYSRTFVIVDALDECQTTDGCRSRLIAEIFNLQAKCGSSIFATSRFIPEITAKFDVGTSLEIRASKADIARFLEGNISKLSASEDWSAELKDLIKTSISDVVDGMFLLAQLYLQALNDKTKPRAVKKALLELRRQGPGSSESQKKDILDLAYDDAMRRIQEQGPGFRDLAIQVISWITCAQRPLTTLELQHALAVEPGESDLDPDNFDTVERMISVCVGLVTVDPESSIIRLVHYTTQEYFDRTQDQWFPNVQSQLATICTTYLSFDAFCCGPCASDDELEHRLEFYPLLHYAALNWGHHARKAVVFDRSIVEFLQIPGAVKAASELLAYFWVMFSENDFVRIEPESTTGLHLAVYSSVDKAITALLQNGADANSQDSNGETPLLHAAMLGHHTVVKLLLDTPNVMPDLKGERGRTPLSYAAEYGHEAVVKLLLDNDKTMPDSKGEWDRTPLSYAAEGGHDAIVKRLLDTGKVMLNSKGEWDRTPLLYAVENGHKAVVKLLLDTGKVMHDSKGQWDSTPLIYAAANGHEDVVRLILDTYKVTPDSKEQWDRTPHGYAVEHGHDAIAKLLLDTYNAMPDSKDQSDRASSEHNVENEHDAAVELSGQVALG</sequence>
<dbReference type="Pfam" id="PF24883">
    <property type="entry name" value="NPHP3_N"/>
    <property type="match status" value="1"/>
</dbReference>
<dbReference type="InterPro" id="IPR002110">
    <property type="entry name" value="Ankyrin_rpt"/>
</dbReference>
<dbReference type="AlphaFoldDB" id="S3D7W7"/>
<feature type="repeat" description="ANK" evidence="2">
    <location>
        <begin position="664"/>
        <end position="696"/>
    </location>
</feature>
<dbReference type="EMBL" id="KE148147">
    <property type="protein sequence ID" value="EPE09525.1"/>
    <property type="molecule type" value="Genomic_DNA"/>
</dbReference>
<feature type="repeat" description="ANK" evidence="2">
    <location>
        <begin position="799"/>
        <end position="823"/>
    </location>
</feature>
<name>S3D7W7_OPHP1</name>
<dbReference type="PANTHER" id="PTHR10039:SF15">
    <property type="entry name" value="NACHT DOMAIN-CONTAINING PROTEIN"/>
    <property type="match status" value="1"/>
</dbReference>
<dbReference type="SUPFAM" id="SSF52540">
    <property type="entry name" value="P-loop containing nucleoside triphosphate hydrolases"/>
    <property type="match status" value="1"/>
</dbReference>
<keyword evidence="2" id="KW-0040">ANK repeat</keyword>
<dbReference type="SMART" id="SM00248">
    <property type="entry name" value="ANK"/>
    <property type="match status" value="7"/>
</dbReference>